<feature type="domain" description="EGF-like" evidence="1">
    <location>
        <begin position="610"/>
        <end position="640"/>
    </location>
</feature>
<dbReference type="GeneID" id="24439577"/>
<feature type="domain" description="EGF-like" evidence="1">
    <location>
        <begin position="668"/>
        <end position="703"/>
    </location>
</feature>
<dbReference type="CDD" id="cd00064">
    <property type="entry name" value="FU"/>
    <property type="match status" value="4"/>
</dbReference>
<accession>W7XE19</accession>
<feature type="domain" description="EGF-like" evidence="1">
    <location>
        <begin position="536"/>
        <end position="566"/>
    </location>
</feature>
<dbReference type="OrthoDB" id="25879at2759"/>
<dbReference type="SMART" id="SM00261">
    <property type="entry name" value="FU"/>
    <property type="match status" value="6"/>
</dbReference>
<feature type="domain" description="EGF-like" evidence="1">
    <location>
        <begin position="460"/>
        <end position="492"/>
    </location>
</feature>
<keyword evidence="3" id="KW-1185">Reference proteome</keyword>
<feature type="domain" description="EGF-like" evidence="1">
    <location>
        <begin position="387"/>
        <end position="419"/>
    </location>
</feature>
<name>W7XE19_TETTS</name>
<dbReference type="InterPro" id="IPR051514">
    <property type="entry name" value="R-spondin"/>
</dbReference>
<feature type="domain" description="EGF-like" evidence="1">
    <location>
        <begin position="323"/>
        <end position="363"/>
    </location>
</feature>
<feature type="domain" description="EGF-like" evidence="1">
    <location>
        <begin position="568"/>
        <end position="609"/>
    </location>
</feature>
<dbReference type="Gene3D" id="2.10.220.10">
    <property type="entry name" value="Hormone Receptor, Insulin-like Growth Factor Receptor 1, Chain A, domain 2"/>
    <property type="match status" value="5"/>
</dbReference>
<feature type="domain" description="EGF-like" evidence="1">
    <location>
        <begin position="494"/>
        <end position="535"/>
    </location>
</feature>
<dbReference type="PANTHER" id="PTHR46987">
    <property type="entry name" value="NEUROHYPOPHYSIAL HORMONES, N-TERMINAL DOMAIN CONTAINING PROTEIN"/>
    <property type="match status" value="1"/>
</dbReference>
<gene>
    <name evidence="2" type="ORF">TTHERM_000559855</name>
</gene>
<reference evidence="3" key="1">
    <citation type="journal article" date="2006" name="PLoS Biol.">
        <title>Macronuclear genome sequence of the ciliate Tetrahymena thermophila, a model eukaryote.</title>
        <authorList>
            <person name="Eisen J.A."/>
            <person name="Coyne R.S."/>
            <person name="Wu M."/>
            <person name="Wu D."/>
            <person name="Thiagarajan M."/>
            <person name="Wortman J.R."/>
            <person name="Badger J.H."/>
            <person name="Ren Q."/>
            <person name="Amedeo P."/>
            <person name="Jones K.M."/>
            <person name="Tallon L.J."/>
            <person name="Delcher A.L."/>
            <person name="Salzberg S.L."/>
            <person name="Silva J.C."/>
            <person name="Haas B.J."/>
            <person name="Majoros W.H."/>
            <person name="Farzad M."/>
            <person name="Carlton J.M."/>
            <person name="Smith R.K. Jr."/>
            <person name="Garg J."/>
            <person name="Pearlman R.E."/>
            <person name="Karrer K.M."/>
            <person name="Sun L."/>
            <person name="Manning G."/>
            <person name="Elde N.C."/>
            <person name="Turkewitz A.P."/>
            <person name="Asai D.J."/>
            <person name="Wilkes D.E."/>
            <person name="Wang Y."/>
            <person name="Cai H."/>
            <person name="Collins K."/>
            <person name="Stewart B.A."/>
            <person name="Lee S.R."/>
            <person name="Wilamowska K."/>
            <person name="Weinberg Z."/>
            <person name="Ruzzo W.L."/>
            <person name="Wloga D."/>
            <person name="Gaertig J."/>
            <person name="Frankel J."/>
            <person name="Tsao C.-C."/>
            <person name="Gorovsky M.A."/>
            <person name="Keeling P.J."/>
            <person name="Waller R.F."/>
            <person name="Patron N.J."/>
            <person name="Cherry J.M."/>
            <person name="Stover N.A."/>
            <person name="Krieger C.J."/>
            <person name="del Toro C."/>
            <person name="Ryder H.F."/>
            <person name="Williamson S.C."/>
            <person name="Barbeau R.A."/>
            <person name="Hamilton E.P."/>
            <person name="Orias E."/>
        </authorList>
    </citation>
    <scope>NUCLEOTIDE SEQUENCE [LARGE SCALE GENOMIC DNA]</scope>
    <source>
        <strain evidence="3">SB210</strain>
    </source>
</reference>
<dbReference type="KEGG" id="tet:TTHERM_000559855"/>
<dbReference type="InParanoid" id="W7XE19"/>
<dbReference type="Proteomes" id="UP000009168">
    <property type="component" value="Unassembled WGS sequence"/>
</dbReference>
<dbReference type="SMART" id="SM00181">
    <property type="entry name" value="EGF"/>
    <property type="match status" value="8"/>
</dbReference>
<dbReference type="InterPro" id="IPR006212">
    <property type="entry name" value="Furin_repeat"/>
</dbReference>
<dbReference type="InterPro" id="IPR000742">
    <property type="entry name" value="EGF"/>
</dbReference>
<organism evidence="2 3">
    <name type="scientific">Tetrahymena thermophila (strain SB210)</name>
    <dbReference type="NCBI Taxonomy" id="312017"/>
    <lineage>
        <taxon>Eukaryota</taxon>
        <taxon>Sar</taxon>
        <taxon>Alveolata</taxon>
        <taxon>Ciliophora</taxon>
        <taxon>Intramacronucleata</taxon>
        <taxon>Oligohymenophorea</taxon>
        <taxon>Hymenostomatida</taxon>
        <taxon>Tetrahymenina</taxon>
        <taxon>Tetrahymenidae</taxon>
        <taxon>Tetrahymena</taxon>
    </lineage>
</organism>
<sequence length="751" mass="84914">MITKGLDVLPIQIRNNIIFIEETKSLIYQANSDFTYRYSTINDQGVIVSTYLLNGLNNIDIETKYYIDNNIIYLFYYQIISYQTIDLNLMASGQSGYLKTLYYPTAAHPCTTNAIQIYKIGACFYYLCFDSSNLFLLQSLIFQELFTTTKAYTSKSLGLGMRNEKSYIILDDQLFTNGTINNIKLSFANTFDIQLINMKWNLYLIDDYLTKVQISNSIFKDIASVKLYNTPKNLLVSDVIDFPTELQSTGVNLPFIDYLTFLQYQNMIFIGSYQYNIAYIPSNNQVEVTQNPYSVTFQAMQGYNQYLINIYQAYNFCVPHCQTCASMITCSICQSPYYLDSQFQCADKCPTQFVLDSTNKKCICRPNSSLINQSCPCNKTYFDSNGSCLNCPQNCVTCTSLTICQICQTGYFNLDGNCVQSCPNNFIIDQNNKKCICRPNSSLINQSCPCNKTYFDSNGSCLNCPQNCITCTSLTICQICQTGYFNLDGNCVQSCPNNFIIDQNNKKCICRLNSTLQNSSCPCNDGYVDINDICQPCPPNCKICNNQLFCSACVQNYYLTVQETCVLSCPPPFIPDITNTKCICRLNSNLQNAQCPCNDGYVDINNVCLQCPPNCKLCASQSVCTLCAQNYYLSAQQVCVSSCPATFIIDQSSTKCVCDVKKILQNGICSDQCNSNCQTCDKNNNKICSACYPGFALYEQTCQQVYLNYGSQNEQIYQLTYVISEVAQYSSILKNTISKIEVFKFILRRYS</sequence>
<dbReference type="PANTHER" id="PTHR46987:SF7">
    <property type="entry name" value="TNFR-CYS DOMAIN-CONTAINING PROTEIN"/>
    <property type="match status" value="1"/>
</dbReference>
<evidence type="ECO:0000313" key="3">
    <source>
        <dbReference type="Proteomes" id="UP000009168"/>
    </source>
</evidence>
<evidence type="ECO:0000313" key="2">
    <source>
        <dbReference type="EMBL" id="EWS75877.1"/>
    </source>
</evidence>
<dbReference type="AlphaFoldDB" id="W7XE19"/>
<proteinExistence type="predicted"/>
<dbReference type="EMBL" id="GG662808">
    <property type="protein sequence ID" value="EWS75877.1"/>
    <property type="molecule type" value="Genomic_DNA"/>
</dbReference>
<dbReference type="RefSeq" id="XP_012651580.1">
    <property type="nucleotide sequence ID" value="XM_012796126.1"/>
</dbReference>
<dbReference type="SUPFAM" id="SSF57184">
    <property type="entry name" value="Growth factor receptor domain"/>
    <property type="match status" value="4"/>
</dbReference>
<evidence type="ECO:0000259" key="1">
    <source>
        <dbReference type="SMART" id="SM00181"/>
    </source>
</evidence>
<dbReference type="InterPro" id="IPR009030">
    <property type="entry name" value="Growth_fac_rcpt_cys_sf"/>
</dbReference>
<protein>
    <recommendedName>
        <fullName evidence="1">EGF-like domain-containing protein</fullName>
    </recommendedName>
</protein>